<organism evidence="5 6">
    <name type="scientific">Esox lucius</name>
    <name type="common">Northern pike</name>
    <dbReference type="NCBI Taxonomy" id="8010"/>
    <lineage>
        <taxon>Eukaryota</taxon>
        <taxon>Metazoa</taxon>
        <taxon>Chordata</taxon>
        <taxon>Craniata</taxon>
        <taxon>Vertebrata</taxon>
        <taxon>Euteleostomi</taxon>
        <taxon>Actinopterygii</taxon>
        <taxon>Neopterygii</taxon>
        <taxon>Teleostei</taxon>
        <taxon>Protacanthopterygii</taxon>
        <taxon>Esociformes</taxon>
        <taxon>Esocidae</taxon>
        <taxon>Esox</taxon>
    </lineage>
</organism>
<dbReference type="PANTHER" id="PTHR14224:SF27">
    <property type="entry name" value="LEUCINE-RICH REPEAT-CONTAINING PROTEIN 14B"/>
    <property type="match status" value="1"/>
</dbReference>
<reference evidence="5" key="2">
    <citation type="submission" date="2025-08" db="UniProtKB">
        <authorList>
            <consortium name="Ensembl"/>
        </authorList>
    </citation>
    <scope>IDENTIFICATION</scope>
</reference>
<dbReference type="GO" id="GO:0005737">
    <property type="term" value="C:cytoplasm"/>
    <property type="evidence" value="ECO:0007669"/>
    <property type="project" value="TreeGrafter"/>
</dbReference>
<dbReference type="Ensembl" id="ENSELUT00000094703.1">
    <property type="protein sequence ID" value="ENSELUP00000088953.1"/>
    <property type="gene ID" value="ENSELUG00000045522.1"/>
</dbReference>
<accession>A0AAY5KIK8</accession>
<dbReference type="AlphaFoldDB" id="A0AAY5KIK8"/>
<protein>
    <recommendedName>
        <fullName evidence="4">Leucine-rich repeat-containing protein 14B</fullName>
    </recommendedName>
</protein>
<evidence type="ECO:0000313" key="5">
    <source>
        <dbReference type="Ensembl" id="ENSELUP00000088953.1"/>
    </source>
</evidence>
<dbReference type="GO" id="GO:0045892">
    <property type="term" value="P:negative regulation of DNA-templated transcription"/>
    <property type="evidence" value="ECO:0007669"/>
    <property type="project" value="InterPro"/>
</dbReference>
<dbReference type="InterPro" id="IPR050694">
    <property type="entry name" value="LRRC14/PRAME"/>
</dbReference>
<evidence type="ECO:0000256" key="1">
    <source>
        <dbReference type="ARBA" id="ARBA00009552"/>
    </source>
</evidence>
<dbReference type="PANTHER" id="PTHR14224">
    <property type="entry name" value="SIMILAR TO PREFERENTIALLY EXPRESSED ANTIGEN IN MELANOMA-LIKE 3"/>
    <property type="match status" value="1"/>
</dbReference>
<evidence type="ECO:0000256" key="4">
    <source>
        <dbReference type="ARBA" id="ARBA00067566"/>
    </source>
</evidence>
<gene>
    <name evidence="5" type="primary">LRRC14B</name>
</gene>
<sequence length="535" mass="59373">MKSLRFLAAEGFAQSGQSARENLGCVSFNLYPLLFKACYLHENALLLHDLVQTWPLHELNMQRLLGKTSDCQEDLTSSTCRLCLEALLTGLKVGCVLLFSKSYVLQPPGTYAKTLRAVDLTGLKDVEHHTCACGATLGRWARTQLLTRMCYEVMVAIQAGEATPSALDTKVDVRLNGFVTGRNYEVVAQAFLLLRHCPLKLRFIGFRADSLALRQLFYMLRVAQPEAMRRLEVVHNVHLEAPHLEMMLSRLEFPNLQSLTLPAGAMDVRRLGLDNDDLLATIGDLLSRLTELTELYMGFSNLTGHLRRLLSPLITPLRCLDLANCNLNRSDMVYLANSLHSESLVSLDLSGHDVCGLFPTTFVKLLQRGAATLRTLTLEDCALEDDHMAVLTQALAPCRSLEELKILGNPLSAAALRRLFSLLAAGFPALRYVELPVPRDCYPLDVTYPLDEEVLLRYDREMFQAARGELTGILQAAGRGSVEVVTPLLGVYDADINETCNELGVSMVKSFNSVIGNFIDTVTALDNRRSNKEVN</sequence>
<keyword evidence="3" id="KW-0677">Repeat</keyword>
<dbReference type="SUPFAM" id="SSF52047">
    <property type="entry name" value="RNI-like"/>
    <property type="match status" value="1"/>
</dbReference>
<keyword evidence="6" id="KW-1185">Reference proteome</keyword>
<reference evidence="5 6" key="1">
    <citation type="submission" date="2020-02" db="EMBL/GenBank/DDBJ databases">
        <title>Esox lucius (northern pike) genome, fEsoLuc1, primary haplotype.</title>
        <authorList>
            <person name="Myers G."/>
            <person name="Karagic N."/>
            <person name="Meyer A."/>
            <person name="Pippel M."/>
            <person name="Reichard M."/>
            <person name="Winkler S."/>
            <person name="Tracey A."/>
            <person name="Sims Y."/>
            <person name="Howe K."/>
            <person name="Rhie A."/>
            <person name="Formenti G."/>
            <person name="Durbin R."/>
            <person name="Fedrigo O."/>
            <person name="Jarvis E.D."/>
        </authorList>
    </citation>
    <scope>NUCLEOTIDE SEQUENCE [LARGE SCALE GENOMIC DNA]</scope>
</reference>
<keyword evidence="2" id="KW-0433">Leucine-rich repeat</keyword>
<dbReference type="PIRSF" id="PIRSF038286">
    <property type="entry name" value="PRAME"/>
    <property type="match status" value="1"/>
</dbReference>
<dbReference type="Gene3D" id="3.80.10.10">
    <property type="entry name" value="Ribonuclease Inhibitor"/>
    <property type="match status" value="1"/>
</dbReference>
<reference evidence="5" key="3">
    <citation type="submission" date="2025-09" db="UniProtKB">
        <authorList>
            <consortium name="Ensembl"/>
        </authorList>
    </citation>
    <scope>IDENTIFICATION</scope>
</reference>
<evidence type="ECO:0000256" key="2">
    <source>
        <dbReference type="ARBA" id="ARBA00022614"/>
    </source>
</evidence>
<proteinExistence type="inferred from homology"/>
<name>A0AAY5KIK8_ESOLU</name>
<dbReference type="InterPro" id="IPR026271">
    <property type="entry name" value="PRAME"/>
</dbReference>
<evidence type="ECO:0000313" key="6">
    <source>
        <dbReference type="Proteomes" id="UP000265140"/>
    </source>
</evidence>
<comment type="similarity">
    <text evidence="1">Belongs to the PRAME family. LRRC14 subfamily.</text>
</comment>
<dbReference type="GO" id="GO:0043066">
    <property type="term" value="P:negative regulation of apoptotic process"/>
    <property type="evidence" value="ECO:0007669"/>
    <property type="project" value="InterPro"/>
</dbReference>
<dbReference type="GO" id="GO:0045596">
    <property type="term" value="P:negative regulation of cell differentiation"/>
    <property type="evidence" value="ECO:0007669"/>
    <property type="project" value="InterPro"/>
</dbReference>
<dbReference type="InterPro" id="IPR032675">
    <property type="entry name" value="LRR_dom_sf"/>
</dbReference>
<evidence type="ECO:0000256" key="3">
    <source>
        <dbReference type="ARBA" id="ARBA00022737"/>
    </source>
</evidence>
<dbReference type="GeneTree" id="ENSGT01030000234531"/>
<dbReference type="GO" id="GO:0008284">
    <property type="term" value="P:positive regulation of cell population proliferation"/>
    <property type="evidence" value="ECO:0007669"/>
    <property type="project" value="InterPro"/>
</dbReference>
<dbReference type="FunFam" id="3.80.10.10:FF:000313">
    <property type="entry name" value="Leucine rich repeat containing 14B"/>
    <property type="match status" value="1"/>
</dbReference>
<dbReference type="Proteomes" id="UP000265140">
    <property type="component" value="Chromosome 10"/>
</dbReference>